<dbReference type="PANTHER" id="PTHR24376">
    <property type="entry name" value="ZINC FINGER PROTEIN"/>
    <property type="match status" value="1"/>
</dbReference>
<evidence type="ECO:0000256" key="11">
    <source>
        <dbReference type="PROSITE-ProRule" id="PRU00042"/>
    </source>
</evidence>
<feature type="domain" description="C2H2-type" evidence="12">
    <location>
        <begin position="665"/>
        <end position="692"/>
    </location>
</feature>
<feature type="domain" description="C2H2-type" evidence="12">
    <location>
        <begin position="782"/>
        <end position="812"/>
    </location>
</feature>
<feature type="domain" description="C2H2-type" evidence="12">
    <location>
        <begin position="608"/>
        <end position="636"/>
    </location>
</feature>
<reference evidence="13" key="2">
    <citation type="submission" date="2016-06" db="EMBL/GenBank/DDBJ databases">
        <title>The genome of a short-lived fish provides insights into sex chromosome evolution and the genetic control of aging.</title>
        <authorList>
            <person name="Reichwald K."/>
            <person name="Felder M."/>
            <person name="Petzold A."/>
            <person name="Koch P."/>
            <person name="Groth M."/>
            <person name="Platzer M."/>
        </authorList>
    </citation>
    <scope>NUCLEOTIDE SEQUENCE</scope>
    <source>
        <tissue evidence="13">Brain</tissue>
    </source>
</reference>
<dbReference type="GO" id="GO:0003677">
    <property type="term" value="F:DNA binding"/>
    <property type="evidence" value="ECO:0007669"/>
    <property type="project" value="UniProtKB-KW"/>
</dbReference>
<evidence type="ECO:0000256" key="1">
    <source>
        <dbReference type="ARBA" id="ARBA00004123"/>
    </source>
</evidence>
<evidence type="ECO:0000256" key="9">
    <source>
        <dbReference type="ARBA" id="ARBA00023163"/>
    </source>
</evidence>
<keyword evidence="10" id="KW-0539">Nucleus</keyword>
<accession>A0A1A8BCP7</accession>
<feature type="domain" description="C2H2-type" evidence="12">
    <location>
        <begin position="725"/>
        <end position="753"/>
    </location>
</feature>
<evidence type="ECO:0000256" key="3">
    <source>
        <dbReference type="ARBA" id="ARBA00022723"/>
    </source>
</evidence>
<evidence type="ECO:0000256" key="10">
    <source>
        <dbReference type="ARBA" id="ARBA00023242"/>
    </source>
</evidence>
<dbReference type="SUPFAM" id="SSF57667">
    <property type="entry name" value="beta-beta-alpha zinc fingers"/>
    <property type="match status" value="7"/>
</dbReference>
<keyword evidence="6" id="KW-0862">Zinc</keyword>
<reference evidence="13" key="1">
    <citation type="submission" date="2016-05" db="EMBL/GenBank/DDBJ databases">
        <authorList>
            <person name="Lavstsen T."/>
            <person name="Jespersen J.S."/>
        </authorList>
    </citation>
    <scope>NUCLEOTIDE SEQUENCE</scope>
    <source>
        <tissue evidence="13">Brain</tissue>
    </source>
</reference>
<proteinExistence type="inferred from homology"/>
<feature type="domain" description="C2H2-type" evidence="12">
    <location>
        <begin position="558"/>
        <end position="580"/>
    </location>
</feature>
<dbReference type="PANTHER" id="PTHR24376:SF235">
    <property type="entry name" value="C2H2-TYPE DOMAIN-CONTAINING PROTEIN"/>
    <property type="match status" value="1"/>
</dbReference>
<feature type="domain" description="C2H2-type" evidence="12">
    <location>
        <begin position="813"/>
        <end position="840"/>
    </location>
</feature>
<dbReference type="CDD" id="cd11657">
    <property type="entry name" value="TIN2_N"/>
    <property type="match status" value="1"/>
</dbReference>
<evidence type="ECO:0000256" key="4">
    <source>
        <dbReference type="ARBA" id="ARBA00022737"/>
    </source>
</evidence>
<dbReference type="Gene3D" id="3.30.160.60">
    <property type="entry name" value="Classic Zinc Finger"/>
    <property type="match status" value="10"/>
</dbReference>
<feature type="domain" description="C2H2-type" evidence="12">
    <location>
        <begin position="637"/>
        <end position="664"/>
    </location>
</feature>
<comment type="subcellular location">
    <subcellularLocation>
        <location evidence="1">Nucleus</location>
    </subcellularLocation>
</comment>
<evidence type="ECO:0000256" key="6">
    <source>
        <dbReference type="ARBA" id="ARBA00022833"/>
    </source>
</evidence>
<feature type="domain" description="C2H2-type" evidence="12">
    <location>
        <begin position="841"/>
        <end position="864"/>
    </location>
</feature>
<dbReference type="PROSITE" id="PS00028">
    <property type="entry name" value="ZINC_FINGER_C2H2_1"/>
    <property type="match status" value="9"/>
</dbReference>
<dbReference type="FunFam" id="3.30.160.60:FF:000562">
    <property type="entry name" value="Zinc finger protein 786"/>
    <property type="match status" value="1"/>
</dbReference>
<dbReference type="FunFam" id="3.30.160.60:FF:000785">
    <property type="entry name" value="zinc finger protein 648"/>
    <property type="match status" value="1"/>
</dbReference>
<evidence type="ECO:0000259" key="12">
    <source>
        <dbReference type="PROSITE" id="PS50157"/>
    </source>
</evidence>
<dbReference type="PROSITE" id="PS50157">
    <property type="entry name" value="ZINC_FINGER_C2H2_2"/>
    <property type="match status" value="11"/>
</dbReference>
<dbReference type="Pfam" id="PF14973">
    <property type="entry name" value="TINF2_N"/>
    <property type="match status" value="1"/>
</dbReference>
<dbReference type="FunFam" id="3.30.160.60:FF:000100">
    <property type="entry name" value="Zinc finger 45-like"/>
    <property type="match status" value="1"/>
</dbReference>
<feature type="domain" description="C2H2-type" evidence="12">
    <location>
        <begin position="755"/>
        <end position="781"/>
    </location>
</feature>
<evidence type="ECO:0000313" key="13">
    <source>
        <dbReference type="EMBL" id="SBP64693.1"/>
    </source>
</evidence>
<keyword evidence="8" id="KW-0238">DNA-binding</keyword>
<comment type="similarity">
    <text evidence="2">Belongs to the krueppel C2H2-type zinc-finger protein family.</text>
</comment>
<gene>
    <name evidence="13" type="primary">Nfu_g_1_014077</name>
</gene>
<dbReference type="InterPro" id="IPR029400">
    <property type="entry name" value="TINF2_N"/>
</dbReference>
<protein>
    <recommendedName>
        <fullName evidence="12">C2H2-type domain-containing protein</fullName>
    </recommendedName>
</protein>
<evidence type="ECO:0000256" key="7">
    <source>
        <dbReference type="ARBA" id="ARBA00023015"/>
    </source>
</evidence>
<keyword evidence="7" id="KW-0805">Transcription regulation</keyword>
<organism evidence="13">
    <name type="scientific">Nothobranchius kadleci</name>
    <name type="common">African annual killifish</name>
    <dbReference type="NCBI Taxonomy" id="1051664"/>
    <lineage>
        <taxon>Eukaryota</taxon>
        <taxon>Metazoa</taxon>
        <taxon>Chordata</taxon>
        <taxon>Craniata</taxon>
        <taxon>Vertebrata</taxon>
        <taxon>Euteleostomi</taxon>
        <taxon>Actinopterygii</taxon>
        <taxon>Neopterygii</taxon>
        <taxon>Teleostei</taxon>
        <taxon>Neoteleostei</taxon>
        <taxon>Acanthomorphata</taxon>
        <taxon>Ovalentaria</taxon>
        <taxon>Atherinomorphae</taxon>
        <taxon>Cyprinodontiformes</taxon>
        <taxon>Nothobranchiidae</taxon>
        <taxon>Nothobranchius</taxon>
    </lineage>
</organism>
<dbReference type="EMBL" id="HADZ01000752">
    <property type="protein sequence ID" value="SBP64693.1"/>
    <property type="molecule type" value="Transcribed_RNA"/>
</dbReference>
<dbReference type="AlphaFoldDB" id="A0A1A8BCP7"/>
<dbReference type="GO" id="GO:0005634">
    <property type="term" value="C:nucleus"/>
    <property type="evidence" value="ECO:0007669"/>
    <property type="project" value="UniProtKB-SubCell"/>
</dbReference>
<keyword evidence="5 11" id="KW-0863">Zinc-finger</keyword>
<dbReference type="InterPro" id="IPR013087">
    <property type="entry name" value="Znf_C2H2_type"/>
</dbReference>
<feature type="domain" description="C2H2-type" evidence="12">
    <location>
        <begin position="693"/>
        <end position="721"/>
    </location>
</feature>
<dbReference type="InterPro" id="IPR036236">
    <property type="entry name" value="Znf_C2H2_sf"/>
</dbReference>
<keyword evidence="9" id="KW-0804">Transcription</keyword>
<feature type="domain" description="C2H2-type" evidence="12">
    <location>
        <begin position="515"/>
        <end position="548"/>
    </location>
</feature>
<dbReference type="Pfam" id="PF00096">
    <property type="entry name" value="zf-C2H2"/>
    <property type="match status" value="5"/>
</dbReference>
<evidence type="ECO:0000256" key="2">
    <source>
        <dbReference type="ARBA" id="ARBA00006991"/>
    </source>
</evidence>
<keyword evidence="4" id="KW-0677">Repeat</keyword>
<name>A0A1A8BCP7_NOTKA</name>
<dbReference type="SMART" id="SM00355">
    <property type="entry name" value="ZnF_C2H2"/>
    <property type="match status" value="13"/>
</dbReference>
<keyword evidence="3" id="KW-0479">Metal-binding</keyword>
<evidence type="ECO:0000256" key="8">
    <source>
        <dbReference type="ARBA" id="ARBA00023125"/>
    </source>
</evidence>
<sequence length="869" mass="99139">MITVEDIAPVGSSGHLSTTLPLAALRLLVPPLRLLSAAIWKTVQRRDVADYGILEEFVTMVTDLVPELLTRRQKAQLTLGLRAQLILNICQLGAPCESEHVQPHLDRMKELIQSWLSQADGGNPELSSLEFIDLVQNLLNNPDEKEHFFQKVFDEEFGPMYDEAIQALMWLFLTRLETFLPVQTFHQVASMFGEGSCILEECVQSVSAESVVTPVSWCDELGALLQFHKDLNQLDQNDLLLDRSCILSALRLPTPQTANAVQTPDLSIAGQSTAKEDSAAPTCSFQIKTNPERFTNESVMDRCHLASDEKGTQLLLGDEVRTNRGVLGVQVNPVSCLLKECCVQLQRLDKFVDVQPVRVTRDLSLKKILQEIKHPLPEAPSTSSEASEKEISSPLHDYSCMAPVSTISEDSFEDSWSYYSDNSREANTTSAADSWSIYSGDDSSVLDPVNSLAETDLLSSHLTRDCTFLNPKNASTSSIDRSLKKTQNPVCFICKEQVKKSLRMHMKTHFPNKDYTCPQCDGRYNLLTSLLRHMKKTCFDYLQPGRDPDVLNTTQDVSKCEKCGDQFRYKVSLQKHMMTHHELYCSVCRRVLRDAATLARHKASHAPFHCTRCDQFFAVFKHLLRHYENVHRVSRPFQCSQCPKTYPRLRFLIRHEWQHTGCLPFQCTLCNLKFKSDCDLVAHQRVHTREKPYLCADCGKTFARKSNLLRHLRVIHSESRHEKRFSCSQCDKSFKENESLKKHQKMKHLSEPSRYPCPYCGKMVSLSNMARHKLIHTGERPFKCTMPKCDRCFRSATEVKRHVLQHHTKERPFRCHTCGKGFVRTCDLTAHTRIHSEEKPCVCPICGKGFLKLYSMQRHKRLIHGVVTH</sequence>
<evidence type="ECO:0000256" key="5">
    <source>
        <dbReference type="ARBA" id="ARBA00022771"/>
    </source>
</evidence>
<dbReference type="GO" id="GO:0008270">
    <property type="term" value="F:zinc ion binding"/>
    <property type="evidence" value="ECO:0007669"/>
    <property type="project" value="UniProtKB-KW"/>
</dbReference>